<dbReference type="CDD" id="cd00371">
    <property type="entry name" value="HMA"/>
    <property type="match status" value="1"/>
</dbReference>
<feature type="compositionally biased region" description="Low complexity" evidence="6">
    <location>
        <begin position="203"/>
        <end position="214"/>
    </location>
</feature>
<feature type="domain" description="HMA" evidence="7">
    <location>
        <begin position="14"/>
        <end position="77"/>
    </location>
</feature>
<dbReference type="PANTHER" id="PTHR45868:SF69">
    <property type="entry name" value="HEAVY METAL-ASSOCIATED ISOPRENYLATED PLANT PROTEIN 35"/>
    <property type="match status" value="1"/>
</dbReference>
<dbReference type="Gene3D" id="3.30.70.100">
    <property type="match status" value="1"/>
</dbReference>
<comment type="caution">
    <text evidence="8">The sequence shown here is derived from an EMBL/GenBank/DDBJ whole genome shotgun (WGS) entry which is preliminary data.</text>
</comment>
<dbReference type="PROSITE" id="PS50846">
    <property type="entry name" value="HMA_2"/>
    <property type="match status" value="1"/>
</dbReference>
<dbReference type="InterPro" id="IPR036163">
    <property type="entry name" value="HMA_dom_sf"/>
</dbReference>
<reference evidence="8 9" key="1">
    <citation type="submission" date="2024-12" db="EMBL/GenBank/DDBJ databases">
        <title>The unique morphological basis and parallel evolutionary history of personate flowers in Penstemon.</title>
        <authorList>
            <person name="Depatie T.H."/>
            <person name="Wessinger C.A."/>
        </authorList>
    </citation>
    <scope>NUCLEOTIDE SEQUENCE [LARGE SCALE GENOMIC DNA]</scope>
    <source>
        <strain evidence="8">WTNN_2</strain>
        <tissue evidence="8">Leaf</tissue>
    </source>
</reference>
<dbReference type="SUPFAM" id="SSF55008">
    <property type="entry name" value="HMA, heavy metal-associated domain"/>
    <property type="match status" value="1"/>
</dbReference>
<name>A0ABD3U538_9LAMI</name>
<keyword evidence="3" id="KW-0479">Metal-binding</keyword>
<evidence type="ECO:0000259" key="7">
    <source>
        <dbReference type="PROSITE" id="PS50846"/>
    </source>
</evidence>
<protein>
    <recommendedName>
        <fullName evidence="7">HMA domain-containing protein</fullName>
    </recommendedName>
</protein>
<feature type="region of interest" description="Disordered" evidence="6">
    <location>
        <begin position="289"/>
        <end position="322"/>
    </location>
</feature>
<keyword evidence="2" id="KW-0488">Methylation</keyword>
<dbReference type="Pfam" id="PF00403">
    <property type="entry name" value="HMA"/>
    <property type="match status" value="1"/>
</dbReference>
<sequence>MAEAADVAVEPTKDKSCVLKASIHCEGCKRKVKKILTQVQGVNFVDIDTKQQKVTVFGTADPDTLIKKLFKSGKHAQLWPQKASGNSKIEEKLTTEKHSKVAHPQQEANPTSNNVPKVQLPAKITGGGGGSAKKNEEIGCEEKVDVVQETKSEGKKKDEGCSDGGETPQAVEKSNVGGGDEHSCSTTSGKKKKKKGQNSNNRASAVSGPAAPVVTDNHESGPPVDTNQSPPRHHHNLPQHHYYYTPPPQPAYGVSYNTAYPTSSYTASSHYPPPPHSYSYAYAYAYPGQPPLDLDQDHSIPPQPLDSFEMFSDENPNGCNIV</sequence>
<evidence type="ECO:0000313" key="8">
    <source>
        <dbReference type="EMBL" id="KAL3843946.1"/>
    </source>
</evidence>
<accession>A0ABD3U538</accession>
<dbReference type="EMBL" id="JBJXBP010000002">
    <property type="protein sequence ID" value="KAL3843946.1"/>
    <property type="molecule type" value="Genomic_DNA"/>
</dbReference>
<dbReference type="PANTHER" id="PTHR45868">
    <property type="entry name" value="HEAVY METAL-ASSOCIATED ISOPRENYLATED PLANT PROTEIN 33-RELATED"/>
    <property type="match status" value="1"/>
</dbReference>
<keyword evidence="4" id="KW-0636">Prenylation</keyword>
<organism evidence="8 9">
    <name type="scientific">Penstemon smallii</name>
    <dbReference type="NCBI Taxonomy" id="265156"/>
    <lineage>
        <taxon>Eukaryota</taxon>
        <taxon>Viridiplantae</taxon>
        <taxon>Streptophyta</taxon>
        <taxon>Embryophyta</taxon>
        <taxon>Tracheophyta</taxon>
        <taxon>Spermatophyta</taxon>
        <taxon>Magnoliopsida</taxon>
        <taxon>eudicotyledons</taxon>
        <taxon>Gunneridae</taxon>
        <taxon>Pentapetalae</taxon>
        <taxon>asterids</taxon>
        <taxon>lamiids</taxon>
        <taxon>Lamiales</taxon>
        <taxon>Plantaginaceae</taxon>
        <taxon>Cheloneae</taxon>
        <taxon>Penstemon</taxon>
    </lineage>
</organism>
<evidence type="ECO:0000256" key="2">
    <source>
        <dbReference type="ARBA" id="ARBA00022481"/>
    </source>
</evidence>
<evidence type="ECO:0000313" key="9">
    <source>
        <dbReference type="Proteomes" id="UP001634393"/>
    </source>
</evidence>
<dbReference type="GO" id="GO:0046872">
    <property type="term" value="F:metal ion binding"/>
    <property type="evidence" value="ECO:0007669"/>
    <property type="project" value="UniProtKB-KW"/>
</dbReference>
<feature type="compositionally biased region" description="Polar residues" evidence="6">
    <location>
        <begin position="106"/>
        <end position="116"/>
    </location>
</feature>
<dbReference type="AlphaFoldDB" id="A0ABD3U538"/>
<feature type="region of interest" description="Disordered" evidence="6">
    <location>
        <begin position="150"/>
        <end position="249"/>
    </location>
</feature>
<comment type="similarity">
    <text evidence="5">Belongs to the HIPP family.</text>
</comment>
<dbReference type="GO" id="GO:0016020">
    <property type="term" value="C:membrane"/>
    <property type="evidence" value="ECO:0007669"/>
    <property type="project" value="UniProtKB-SubCell"/>
</dbReference>
<evidence type="ECO:0000256" key="6">
    <source>
        <dbReference type="SAM" id="MobiDB-lite"/>
    </source>
</evidence>
<dbReference type="Proteomes" id="UP001634393">
    <property type="component" value="Unassembled WGS sequence"/>
</dbReference>
<evidence type="ECO:0000256" key="3">
    <source>
        <dbReference type="ARBA" id="ARBA00022723"/>
    </source>
</evidence>
<feature type="compositionally biased region" description="Basic and acidic residues" evidence="6">
    <location>
        <begin position="150"/>
        <end position="160"/>
    </location>
</feature>
<evidence type="ECO:0000256" key="1">
    <source>
        <dbReference type="ARBA" id="ARBA00004170"/>
    </source>
</evidence>
<gene>
    <name evidence="8" type="ORF">ACJIZ3_001349</name>
</gene>
<proteinExistence type="inferred from homology"/>
<feature type="region of interest" description="Disordered" evidence="6">
    <location>
        <begin position="95"/>
        <end position="137"/>
    </location>
</feature>
<evidence type="ECO:0000256" key="4">
    <source>
        <dbReference type="ARBA" id="ARBA00023289"/>
    </source>
</evidence>
<keyword evidence="4" id="KW-0449">Lipoprotein</keyword>
<keyword evidence="9" id="KW-1185">Reference proteome</keyword>
<dbReference type="GO" id="GO:0009626">
    <property type="term" value="P:plant-type hypersensitive response"/>
    <property type="evidence" value="ECO:0007669"/>
    <property type="project" value="UniProtKB-KW"/>
</dbReference>
<evidence type="ECO:0000256" key="5">
    <source>
        <dbReference type="ARBA" id="ARBA00024045"/>
    </source>
</evidence>
<dbReference type="InterPro" id="IPR006121">
    <property type="entry name" value="HMA_dom"/>
</dbReference>
<comment type="subcellular location">
    <subcellularLocation>
        <location evidence="1">Membrane</location>
        <topology evidence="1">Peripheral membrane protein</topology>
    </subcellularLocation>
</comment>